<organism evidence="16 17">
    <name type="scientific">Hypothenemus hampei</name>
    <name type="common">Coffee berry borer</name>
    <dbReference type="NCBI Taxonomy" id="57062"/>
    <lineage>
        <taxon>Eukaryota</taxon>
        <taxon>Metazoa</taxon>
        <taxon>Ecdysozoa</taxon>
        <taxon>Arthropoda</taxon>
        <taxon>Hexapoda</taxon>
        <taxon>Insecta</taxon>
        <taxon>Pterygota</taxon>
        <taxon>Neoptera</taxon>
        <taxon>Endopterygota</taxon>
        <taxon>Coleoptera</taxon>
        <taxon>Polyphaga</taxon>
        <taxon>Cucujiformia</taxon>
        <taxon>Curculionidae</taxon>
        <taxon>Scolytinae</taxon>
        <taxon>Hypothenemus</taxon>
    </lineage>
</organism>
<evidence type="ECO:0000256" key="10">
    <source>
        <dbReference type="ARBA" id="ARBA00023002"/>
    </source>
</evidence>
<dbReference type="InterPro" id="IPR008927">
    <property type="entry name" value="6-PGluconate_DH-like_C_sf"/>
</dbReference>
<keyword evidence="10" id="KW-0560">Oxidoreductase</keyword>
<evidence type="ECO:0000256" key="8">
    <source>
        <dbReference type="ARBA" id="ARBA00022650"/>
    </source>
</evidence>
<comment type="pathway">
    <text evidence="2">Amino-acid biosynthesis; L-proline biosynthesis; L-proline from L-glutamate 5-semialdehyde: step 1/1.</text>
</comment>
<dbReference type="PANTHER" id="PTHR11645">
    <property type="entry name" value="PYRROLINE-5-CARBOXYLATE REDUCTASE"/>
    <property type="match status" value="1"/>
</dbReference>
<dbReference type="Gene3D" id="3.40.50.720">
    <property type="entry name" value="NAD(P)-binding Rossmann-like Domain"/>
    <property type="match status" value="1"/>
</dbReference>
<dbReference type="FunFam" id="1.10.3730.10:FF:000001">
    <property type="entry name" value="Pyrroline-5-carboxylate reductase"/>
    <property type="match status" value="1"/>
</dbReference>
<dbReference type="EMBL" id="JBDJPC010000004">
    <property type="protein sequence ID" value="KAL1505178.1"/>
    <property type="molecule type" value="Genomic_DNA"/>
</dbReference>
<dbReference type="PANTHER" id="PTHR11645:SF69">
    <property type="entry name" value="PYRROLINE-5-CARBOXYLATE REDUCTASE"/>
    <property type="match status" value="1"/>
</dbReference>
<keyword evidence="17" id="KW-1185">Reference proteome</keyword>
<evidence type="ECO:0000313" key="17">
    <source>
        <dbReference type="Proteomes" id="UP001566132"/>
    </source>
</evidence>
<evidence type="ECO:0000256" key="13">
    <source>
        <dbReference type="PIRSR" id="PIRSR000193-1"/>
    </source>
</evidence>
<dbReference type="InterPro" id="IPR000304">
    <property type="entry name" value="Pyrroline-COOH_reductase"/>
</dbReference>
<evidence type="ECO:0000256" key="3">
    <source>
        <dbReference type="ARBA" id="ARBA00005525"/>
    </source>
</evidence>
<dbReference type="AlphaFoldDB" id="A0ABD1EVV9"/>
<feature type="binding site" evidence="13">
    <location>
        <begin position="18"/>
        <end position="23"/>
    </location>
    <ligand>
        <name>NADP(+)</name>
        <dbReference type="ChEBI" id="CHEBI:58349"/>
    </ligand>
</feature>
<dbReference type="GO" id="GO:0005737">
    <property type="term" value="C:cytoplasm"/>
    <property type="evidence" value="ECO:0007669"/>
    <property type="project" value="UniProtKB-SubCell"/>
</dbReference>
<dbReference type="Pfam" id="PF14748">
    <property type="entry name" value="P5CR_dimer"/>
    <property type="match status" value="1"/>
</dbReference>
<feature type="domain" description="Pyrroline-5-carboxylate reductase catalytic N-terminal" evidence="14">
    <location>
        <begin position="14"/>
        <end position="111"/>
    </location>
</feature>
<dbReference type="NCBIfam" id="TIGR00112">
    <property type="entry name" value="proC"/>
    <property type="match status" value="1"/>
</dbReference>
<dbReference type="Proteomes" id="UP001566132">
    <property type="component" value="Unassembled WGS sequence"/>
</dbReference>
<evidence type="ECO:0000256" key="9">
    <source>
        <dbReference type="ARBA" id="ARBA00022857"/>
    </source>
</evidence>
<evidence type="ECO:0000259" key="15">
    <source>
        <dbReference type="Pfam" id="PF14748"/>
    </source>
</evidence>
<evidence type="ECO:0000259" key="14">
    <source>
        <dbReference type="Pfam" id="PF03807"/>
    </source>
</evidence>
<accession>A0ABD1EVV9</accession>
<dbReference type="GO" id="GO:0008652">
    <property type="term" value="P:amino acid biosynthetic process"/>
    <property type="evidence" value="ECO:0007669"/>
    <property type="project" value="UniProtKB-KW"/>
</dbReference>
<dbReference type="InterPro" id="IPR029036">
    <property type="entry name" value="P5CR_dimer"/>
</dbReference>
<sequence>MCDSTSSIMKIKEKLGFIGGGNMAKAICEGINKKGLMDYSQVHVSGPHVENLTWWQDKGAHIYSQNGRVVENADVIFICVKPHVLPSAISNIYQTLSGPVKSKLFVSILAGIELDQLENVLSTLEDCARIIRVMPNTPIMIGQGFTVFCPGNKATLHDISLVKSILDTLGICRQVPESMINAIGAVSGSGPAYVYLIIEALADAGVKQGIPRPMAIEMAAKTTLGAAKMVLDTGKHTAALRDEVCSAGGTTITGIHALETGGVRAALFNAVESATKRAHELGQKRH</sequence>
<comment type="subcellular location">
    <subcellularLocation>
        <location evidence="1">Cytoplasm</location>
    </subcellularLocation>
</comment>
<evidence type="ECO:0000256" key="4">
    <source>
        <dbReference type="ARBA" id="ARBA00012855"/>
    </source>
</evidence>
<dbReference type="PIRSF" id="PIRSF000193">
    <property type="entry name" value="Pyrrol-5-carb_rd"/>
    <property type="match status" value="1"/>
</dbReference>
<dbReference type="SUPFAM" id="SSF48179">
    <property type="entry name" value="6-phosphogluconate dehydrogenase C-terminal domain-like"/>
    <property type="match status" value="1"/>
</dbReference>
<gene>
    <name evidence="16" type="ORF">ABEB36_004800</name>
</gene>
<comment type="similarity">
    <text evidence="3">Belongs to the pyrroline-5-carboxylate reductase family.</text>
</comment>
<comment type="catalytic activity">
    <reaction evidence="12">
        <text>L-proline + NADP(+) = (S)-1-pyrroline-5-carboxylate + NADPH + 2 H(+)</text>
        <dbReference type="Rhea" id="RHEA:14109"/>
        <dbReference type="ChEBI" id="CHEBI:15378"/>
        <dbReference type="ChEBI" id="CHEBI:17388"/>
        <dbReference type="ChEBI" id="CHEBI:57783"/>
        <dbReference type="ChEBI" id="CHEBI:58349"/>
        <dbReference type="ChEBI" id="CHEBI:60039"/>
        <dbReference type="EC" id="1.5.1.2"/>
    </reaction>
</comment>
<keyword evidence="9 13" id="KW-0521">NADP</keyword>
<keyword evidence="8" id="KW-0641">Proline biosynthesis</keyword>
<evidence type="ECO:0000256" key="1">
    <source>
        <dbReference type="ARBA" id="ARBA00004496"/>
    </source>
</evidence>
<dbReference type="InterPro" id="IPR028939">
    <property type="entry name" value="P5C_Rdtase_cat_N"/>
</dbReference>
<dbReference type="Gene3D" id="1.10.3730.10">
    <property type="entry name" value="ProC C-terminal domain-like"/>
    <property type="match status" value="1"/>
</dbReference>
<dbReference type="FunFam" id="3.40.50.720:FF:000190">
    <property type="entry name" value="Pyrroline-5-carboxylate reductase"/>
    <property type="match status" value="1"/>
</dbReference>
<evidence type="ECO:0000256" key="12">
    <source>
        <dbReference type="ARBA" id="ARBA00052690"/>
    </source>
</evidence>
<proteinExistence type="inferred from homology"/>
<comment type="caution">
    <text evidence="16">The sequence shown here is derived from an EMBL/GenBank/DDBJ whole genome shotgun (WGS) entry which is preliminary data.</text>
</comment>
<keyword evidence="7" id="KW-0028">Amino-acid biosynthesis</keyword>
<evidence type="ECO:0000256" key="2">
    <source>
        <dbReference type="ARBA" id="ARBA00005205"/>
    </source>
</evidence>
<comment type="catalytic activity">
    <reaction evidence="11">
        <text>L-proline + NAD(+) = (S)-1-pyrroline-5-carboxylate + NADH + 2 H(+)</text>
        <dbReference type="Rhea" id="RHEA:14105"/>
        <dbReference type="ChEBI" id="CHEBI:15378"/>
        <dbReference type="ChEBI" id="CHEBI:17388"/>
        <dbReference type="ChEBI" id="CHEBI:57540"/>
        <dbReference type="ChEBI" id="CHEBI:57945"/>
        <dbReference type="ChEBI" id="CHEBI:60039"/>
        <dbReference type="EC" id="1.5.1.2"/>
    </reaction>
</comment>
<dbReference type="Pfam" id="PF03807">
    <property type="entry name" value="F420_oxidored"/>
    <property type="match status" value="1"/>
</dbReference>
<dbReference type="EC" id="1.5.1.2" evidence="4"/>
<evidence type="ECO:0000256" key="7">
    <source>
        <dbReference type="ARBA" id="ARBA00022605"/>
    </source>
</evidence>
<dbReference type="HAMAP" id="MF_01925">
    <property type="entry name" value="P5C_reductase"/>
    <property type="match status" value="1"/>
</dbReference>
<evidence type="ECO:0000256" key="11">
    <source>
        <dbReference type="ARBA" id="ARBA00050547"/>
    </source>
</evidence>
<dbReference type="InterPro" id="IPR036291">
    <property type="entry name" value="NAD(P)-bd_dom_sf"/>
</dbReference>
<feature type="domain" description="Pyrroline-5-carboxylate reductase dimerisation" evidence="15">
    <location>
        <begin position="177"/>
        <end position="281"/>
    </location>
</feature>
<feature type="binding site" evidence="13">
    <location>
        <position position="66"/>
    </location>
    <ligand>
        <name>NADPH</name>
        <dbReference type="ChEBI" id="CHEBI:57783"/>
    </ligand>
</feature>
<reference evidence="16 17" key="1">
    <citation type="submission" date="2024-05" db="EMBL/GenBank/DDBJ databases">
        <title>Genetic variation in Jamaican populations of the coffee berry borer (Hypothenemus hampei).</title>
        <authorList>
            <person name="Errbii M."/>
            <person name="Myrie A."/>
        </authorList>
    </citation>
    <scope>NUCLEOTIDE SEQUENCE [LARGE SCALE GENOMIC DNA]</scope>
    <source>
        <strain evidence="16">JA-Hopewell-2020-01-JO</strain>
        <tissue evidence="16">Whole body</tissue>
    </source>
</reference>
<evidence type="ECO:0000256" key="6">
    <source>
        <dbReference type="ARBA" id="ARBA00022490"/>
    </source>
</evidence>
<keyword evidence="6" id="KW-0963">Cytoplasm</keyword>
<evidence type="ECO:0000313" key="16">
    <source>
        <dbReference type="EMBL" id="KAL1505178.1"/>
    </source>
</evidence>
<name>A0ABD1EVV9_HYPHA</name>
<evidence type="ECO:0000256" key="5">
    <source>
        <dbReference type="ARBA" id="ARBA00021413"/>
    </source>
</evidence>
<protein>
    <recommendedName>
        <fullName evidence="5">Pyrroline-5-carboxylate reductase</fullName>
        <ecNumber evidence="4">1.5.1.2</ecNumber>
    </recommendedName>
</protein>
<dbReference type="SUPFAM" id="SSF51735">
    <property type="entry name" value="NAD(P)-binding Rossmann-fold domains"/>
    <property type="match status" value="1"/>
</dbReference>
<dbReference type="GO" id="GO:0004735">
    <property type="term" value="F:pyrroline-5-carboxylate reductase activity"/>
    <property type="evidence" value="ECO:0007669"/>
    <property type="project" value="UniProtKB-EC"/>
</dbReference>